<proteinExistence type="predicted"/>
<evidence type="ECO:0000313" key="2">
    <source>
        <dbReference type="EMBL" id="MCZ4280738.1"/>
    </source>
</evidence>
<feature type="transmembrane region" description="Helical" evidence="1">
    <location>
        <begin position="6"/>
        <end position="31"/>
    </location>
</feature>
<keyword evidence="1" id="KW-1133">Transmembrane helix</keyword>
<accession>A0ABT4LI18</accession>
<sequence>MNGVNPVALITEMLGGLVPTYLLSRLALYLLKKWEGGIGRLAAGHVASLALCTVIAGFGMADGGSFAWEGALSTYFLPQVFWFGFDVWRERRKSIRSDPTPNNQQAPDQARAKSRFKNVMENVLALVIGLITFFGAKYLVQDVLLKPSLDDEIAQASVGLNRNLPQKIDEITTLERTSSKGPVLQYHYTILLTPDLVDAKTFSSNMSSQLKGLVCSADSMVDTLNDGGGYRYTYVYETGQPLFDTTLFKADCIK</sequence>
<reference evidence="2" key="1">
    <citation type="submission" date="2022-12" db="EMBL/GenBank/DDBJ databases">
        <title>Bacterial isolates from different developmental stages of Nematostella vectensis.</title>
        <authorList>
            <person name="Fraune S."/>
        </authorList>
    </citation>
    <scope>NUCLEOTIDE SEQUENCE</scope>
    <source>
        <strain evidence="2">G21630-S1</strain>
    </source>
</reference>
<dbReference type="Gene3D" id="3.30.300.250">
    <property type="match status" value="1"/>
</dbReference>
<gene>
    <name evidence="2" type="ORF">O4H49_08110</name>
</gene>
<keyword evidence="1" id="KW-0472">Membrane</keyword>
<protein>
    <submittedName>
        <fullName evidence="2">Uncharacterized protein</fullName>
    </submittedName>
</protein>
<keyword evidence="3" id="KW-1185">Reference proteome</keyword>
<evidence type="ECO:0000313" key="3">
    <source>
        <dbReference type="Proteomes" id="UP001069802"/>
    </source>
</evidence>
<name>A0ABT4LI18_9PROT</name>
<organism evidence="2 3">
    <name type="scientific">Kiloniella laminariae</name>
    <dbReference type="NCBI Taxonomy" id="454162"/>
    <lineage>
        <taxon>Bacteria</taxon>
        <taxon>Pseudomonadati</taxon>
        <taxon>Pseudomonadota</taxon>
        <taxon>Alphaproteobacteria</taxon>
        <taxon>Rhodospirillales</taxon>
        <taxon>Kiloniellaceae</taxon>
        <taxon>Kiloniella</taxon>
    </lineage>
</organism>
<feature type="transmembrane region" description="Helical" evidence="1">
    <location>
        <begin position="123"/>
        <end position="140"/>
    </location>
</feature>
<feature type="transmembrane region" description="Helical" evidence="1">
    <location>
        <begin position="38"/>
        <end position="60"/>
    </location>
</feature>
<evidence type="ECO:0000256" key="1">
    <source>
        <dbReference type="SAM" id="Phobius"/>
    </source>
</evidence>
<dbReference type="EMBL" id="JAPWGY010000002">
    <property type="protein sequence ID" value="MCZ4280738.1"/>
    <property type="molecule type" value="Genomic_DNA"/>
</dbReference>
<dbReference type="RefSeq" id="WP_269422921.1">
    <property type="nucleotide sequence ID" value="NZ_JAPWGY010000002.1"/>
</dbReference>
<dbReference type="Proteomes" id="UP001069802">
    <property type="component" value="Unassembled WGS sequence"/>
</dbReference>
<comment type="caution">
    <text evidence="2">The sequence shown here is derived from an EMBL/GenBank/DDBJ whole genome shotgun (WGS) entry which is preliminary data.</text>
</comment>
<feature type="transmembrane region" description="Helical" evidence="1">
    <location>
        <begin position="66"/>
        <end position="88"/>
    </location>
</feature>
<keyword evidence="1" id="KW-0812">Transmembrane</keyword>